<evidence type="ECO:0000313" key="2">
    <source>
        <dbReference type="EMBL" id="GFT07354.1"/>
    </source>
</evidence>
<keyword evidence="1" id="KW-0472">Membrane</keyword>
<reference evidence="2" key="1">
    <citation type="submission" date="2020-08" db="EMBL/GenBank/DDBJ databases">
        <title>Multicomponent nature underlies the extraordinary mechanical properties of spider dragline silk.</title>
        <authorList>
            <person name="Kono N."/>
            <person name="Nakamura H."/>
            <person name="Mori M."/>
            <person name="Yoshida Y."/>
            <person name="Ohtoshi R."/>
            <person name="Malay A.D."/>
            <person name="Moran D.A.P."/>
            <person name="Tomita M."/>
            <person name="Numata K."/>
            <person name="Arakawa K."/>
        </authorList>
    </citation>
    <scope>NUCLEOTIDE SEQUENCE</scope>
</reference>
<feature type="transmembrane region" description="Helical" evidence="1">
    <location>
        <begin position="64"/>
        <end position="86"/>
    </location>
</feature>
<name>A0A8X6NDA7_NEPPI</name>
<protein>
    <submittedName>
        <fullName evidence="2">Uncharacterized protein</fullName>
    </submittedName>
</protein>
<keyword evidence="1" id="KW-1133">Transmembrane helix</keyword>
<keyword evidence="3" id="KW-1185">Reference proteome</keyword>
<proteinExistence type="predicted"/>
<evidence type="ECO:0000313" key="3">
    <source>
        <dbReference type="Proteomes" id="UP000887013"/>
    </source>
</evidence>
<keyword evidence="1" id="KW-0812">Transmembrane</keyword>
<evidence type="ECO:0000256" key="1">
    <source>
        <dbReference type="SAM" id="Phobius"/>
    </source>
</evidence>
<dbReference type="Proteomes" id="UP000887013">
    <property type="component" value="Unassembled WGS sequence"/>
</dbReference>
<dbReference type="EMBL" id="BMAW01103087">
    <property type="protein sequence ID" value="GFT07354.1"/>
    <property type="molecule type" value="Genomic_DNA"/>
</dbReference>
<organism evidence="2 3">
    <name type="scientific">Nephila pilipes</name>
    <name type="common">Giant wood spider</name>
    <name type="synonym">Nephila maculata</name>
    <dbReference type="NCBI Taxonomy" id="299642"/>
    <lineage>
        <taxon>Eukaryota</taxon>
        <taxon>Metazoa</taxon>
        <taxon>Ecdysozoa</taxon>
        <taxon>Arthropoda</taxon>
        <taxon>Chelicerata</taxon>
        <taxon>Arachnida</taxon>
        <taxon>Araneae</taxon>
        <taxon>Araneomorphae</taxon>
        <taxon>Entelegynae</taxon>
        <taxon>Araneoidea</taxon>
        <taxon>Nephilidae</taxon>
        <taxon>Nephila</taxon>
    </lineage>
</organism>
<gene>
    <name evidence="2" type="ORF">NPIL_492891</name>
</gene>
<sequence length="87" mass="10050">MDRPPLRIPAIQDTSFIEDAILNIPPPPIFYQTGVRDCYLHPGCNCFNPYYEPPEEPIITFKSVLLFIIAVCIISFIVFSPLIHYYM</sequence>
<comment type="caution">
    <text evidence="2">The sequence shown here is derived from an EMBL/GenBank/DDBJ whole genome shotgun (WGS) entry which is preliminary data.</text>
</comment>
<dbReference type="AlphaFoldDB" id="A0A8X6NDA7"/>
<dbReference type="OrthoDB" id="10318290at2759"/>
<accession>A0A8X6NDA7</accession>